<dbReference type="EMBL" id="WTUZ01000016">
    <property type="protein sequence ID" value="MZQ83031.1"/>
    <property type="molecule type" value="Genomic_DNA"/>
</dbReference>
<name>A0A6L8V0E5_9BACL</name>
<proteinExistence type="predicted"/>
<dbReference type="Proteomes" id="UP000481087">
    <property type="component" value="Unassembled WGS sequence"/>
</dbReference>
<evidence type="ECO:0000313" key="2">
    <source>
        <dbReference type="Proteomes" id="UP000481087"/>
    </source>
</evidence>
<evidence type="ECO:0000313" key="1">
    <source>
        <dbReference type="EMBL" id="MZQ83031.1"/>
    </source>
</evidence>
<comment type="caution">
    <text evidence="1">The sequence shown here is derived from an EMBL/GenBank/DDBJ whole genome shotgun (WGS) entry which is preliminary data.</text>
</comment>
<dbReference type="RefSeq" id="WP_161407213.1">
    <property type="nucleotide sequence ID" value="NZ_WTUZ01000016.1"/>
</dbReference>
<organism evidence="1 2">
    <name type="scientific">Paenibacillus silvestris</name>
    <dbReference type="NCBI Taxonomy" id="2606219"/>
    <lineage>
        <taxon>Bacteria</taxon>
        <taxon>Bacillati</taxon>
        <taxon>Bacillota</taxon>
        <taxon>Bacilli</taxon>
        <taxon>Bacillales</taxon>
        <taxon>Paenibacillaceae</taxon>
        <taxon>Paenibacillus</taxon>
    </lineage>
</organism>
<reference evidence="1 2" key="1">
    <citation type="submission" date="2019-12" db="EMBL/GenBank/DDBJ databases">
        <title>Paenibacillus sp. nov. sp. isolated from soil.</title>
        <authorList>
            <person name="Kim J."/>
            <person name="Jeong S.E."/>
            <person name="Jung H.S."/>
            <person name="Jeon C.O."/>
        </authorList>
    </citation>
    <scope>NUCLEOTIDE SEQUENCE [LARGE SCALE GENOMIC DNA]</scope>
    <source>
        <strain evidence="1 2">5J-6</strain>
    </source>
</reference>
<accession>A0A6L8V0E5</accession>
<dbReference type="AlphaFoldDB" id="A0A6L8V0E5"/>
<protein>
    <submittedName>
        <fullName evidence="1">Uncharacterized protein</fullName>
    </submittedName>
</protein>
<sequence>MIFPLAILEEDEQFEMRDGIKDILKECYQITEDEAMLVIQDSSEKAQELLRDYLPYIDAIHEIIGGIRGTLDNHMNLVFQKEEMPNQLIYEAAAWHAFEYVRCYYKRAANFV</sequence>
<keyword evidence="2" id="KW-1185">Reference proteome</keyword>
<gene>
    <name evidence="1" type="ORF">GQF01_13035</name>
</gene>